<gene>
    <name evidence="3" type="ORF">K435DRAFT_929252</name>
</gene>
<reference evidence="3 4" key="1">
    <citation type="journal article" date="2019" name="Nat. Ecol. Evol.">
        <title>Megaphylogeny resolves global patterns of mushroom evolution.</title>
        <authorList>
            <person name="Varga T."/>
            <person name="Krizsan K."/>
            <person name="Foldi C."/>
            <person name="Dima B."/>
            <person name="Sanchez-Garcia M."/>
            <person name="Sanchez-Ramirez S."/>
            <person name="Szollosi G.J."/>
            <person name="Szarkandi J.G."/>
            <person name="Papp V."/>
            <person name="Albert L."/>
            <person name="Andreopoulos W."/>
            <person name="Angelini C."/>
            <person name="Antonin V."/>
            <person name="Barry K.W."/>
            <person name="Bougher N.L."/>
            <person name="Buchanan P."/>
            <person name="Buyck B."/>
            <person name="Bense V."/>
            <person name="Catcheside P."/>
            <person name="Chovatia M."/>
            <person name="Cooper J."/>
            <person name="Damon W."/>
            <person name="Desjardin D."/>
            <person name="Finy P."/>
            <person name="Geml J."/>
            <person name="Haridas S."/>
            <person name="Hughes K."/>
            <person name="Justo A."/>
            <person name="Karasinski D."/>
            <person name="Kautmanova I."/>
            <person name="Kiss B."/>
            <person name="Kocsube S."/>
            <person name="Kotiranta H."/>
            <person name="LaButti K.M."/>
            <person name="Lechner B.E."/>
            <person name="Liimatainen K."/>
            <person name="Lipzen A."/>
            <person name="Lukacs Z."/>
            <person name="Mihaltcheva S."/>
            <person name="Morgado L.N."/>
            <person name="Niskanen T."/>
            <person name="Noordeloos M.E."/>
            <person name="Ohm R.A."/>
            <person name="Ortiz-Santana B."/>
            <person name="Ovrebo C."/>
            <person name="Racz N."/>
            <person name="Riley R."/>
            <person name="Savchenko A."/>
            <person name="Shiryaev A."/>
            <person name="Soop K."/>
            <person name="Spirin V."/>
            <person name="Szebenyi C."/>
            <person name="Tomsovsky M."/>
            <person name="Tulloss R.E."/>
            <person name="Uehling J."/>
            <person name="Grigoriev I.V."/>
            <person name="Vagvolgyi C."/>
            <person name="Papp T."/>
            <person name="Martin F.M."/>
            <person name="Miettinen O."/>
            <person name="Hibbett D.S."/>
            <person name="Nagy L.G."/>
        </authorList>
    </citation>
    <scope>NUCLEOTIDE SEQUENCE [LARGE SCALE GENOMIC DNA]</scope>
    <source>
        <strain evidence="3 4">CBS 962.96</strain>
    </source>
</reference>
<feature type="compositionally biased region" description="Polar residues" evidence="1">
    <location>
        <begin position="796"/>
        <end position="810"/>
    </location>
</feature>
<dbReference type="EMBL" id="ML179632">
    <property type="protein sequence ID" value="THU83952.1"/>
    <property type="molecule type" value="Genomic_DNA"/>
</dbReference>
<dbReference type="SUPFAM" id="SSF56112">
    <property type="entry name" value="Protein kinase-like (PK-like)"/>
    <property type="match status" value="1"/>
</dbReference>
<proteinExistence type="predicted"/>
<feature type="region of interest" description="Disordered" evidence="1">
    <location>
        <begin position="791"/>
        <end position="810"/>
    </location>
</feature>
<dbReference type="GO" id="GO:0005524">
    <property type="term" value="F:ATP binding"/>
    <property type="evidence" value="ECO:0007669"/>
    <property type="project" value="InterPro"/>
</dbReference>
<protein>
    <recommendedName>
        <fullName evidence="2">Protein kinase domain-containing protein</fullName>
    </recommendedName>
</protein>
<evidence type="ECO:0000313" key="4">
    <source>
        <dbReference type="Proteomes" id="UP000297245"/>
    </source>
</evidence>
<accession>A0A4S8L5R0</accession>
<sequence>MPDLFEWRYVLETEVSYTPGHGLYHPGSNWQALLRTLHQSTGTPTTLQDMTVDPLVAAAALSLVVLERPFQCTNEEGELLGALDADQIRQLSTAPRQGFQDVSSLPNLDHIIVEEDQGPPYTTRYLISRKIQRPTDELDRLLTIFVPEIPPVWNLGIIKSNSIYLEGDPPGHEELLAPIKSYRKRLLEKRIVPKSLHCSSSPKQRNIYQAIKAYVPEGPWNEYYEEEPNLDQEIADDGHGGDAGPAPSPSLDLKHVSFEELVGILDLMVLLRPIIEFHRENYSQSSSIRTTNFCQLFPSLPLAVDWVAKDKRPRYSYMEGQQSGLSGFLQASHLAKSLLFNPKPDFHLQNGFLSPLIGEVDSNIEEQDKFRMLANSIILSRIGTWAFPEGVPRDSKNSDKGEPFIVLAMFVSKLMVVDMYWTYTPYGSETVILNETLDLENVGVAVLLNVMLFNLREQWTRVPSMDPKLQQKLEGFKRDMKDSSKKKRKDPGFDRDEGSSSDSSRKKTSSDSQSNDKGSSSGRTRGLGPDQLYNAQAEGSQTPVDDFLPTENWFTLYSFPSPFAPRPTTYSLQAMPPPTHTRILSAHEGAFLASLADHVKLDNTEFLTCAFLHLPIYGVERVNDKYQGTYSDAVVTIEDDHFRGKELETAIQILDCVCVLHTLAVVHLDIHLSNFVWDQNSSLVKLSHFALARSCPDTKAKTSGPIGLLKPPEYTNSSSVYNPYRVDNFATALVVLGLLTSVIPNAPEDLADPMQFLAEKASCMISDRTEPKQVLQEFRMQYGHDRFGIKPRPSLGATSSSWFDSQGLSD</sequence>
<evidence type="ECO:0000313" key="3">
    <source>
        <dbReference type="EMBL" id="THU83952.1"/>
    </source>
</evidence>
<dbReference type="Proteomes" id="UP000297245">
    <property type="component" value="Unassembled WGS sequence"/>
</dbReference>
<feature type="domain" description="Protein kinase" evidence="2">
    <location>
        <begin position="530"/>
        <end position="803"/>
    </location>
</feature>
<dbReference type="OrthoDB" id="4062651at2759"/>
<feature type="region of interest" description="Disordered" evidence="1">
    <location>
        <begin position="475"/>
        <end position="533"/>
    </location>
</feature>
<dbReference type="GO" id="GO:0004672">
    <property type="term" value="F:protein kinase activity"/>
    <property type="evidence" value="ECO:0007669"/>
    <property type="project" value="InterPro"/>
</dbReference>
<keyword evidence="4" id="KW-1185">Reference proteome</keyword>
<organism evidence="3 4">
    <name type="scientific">Dendrothele bispora (strain CBS 962.96)</name>
    <dbReference type="NCBI Taxonomy" id="1314807"/>
    <lineage>
        <taxon>Eukaryota</taxon>
        <taxon>Fungi</taxon>
        <taxon>Dikarya</taxon>
        <taxon>Basidiomycota</taxon>
        <taxon>Agaricomycotina</taxon>
        <taxon>Agaricomycetes</taxon>
        <taxon>Agaricomycetidae</taxon>
        <taxon>Agaricales</taxon>
        <taxon>Agaricales incertae sedis</taxon>
        <taxon>Dendrothele</taxon>
    </lineage>
</organism>
<evidence type="ECO:0000259" key="2">
    <source>
        <dbReference type="PROSITE" id="PS50011"/>
    </source>
</evidence>
<dbReference type="PROSITE" id="PS50011">
    <property type="entry name" value="PROTEIN_KINASE_DOM"/>
    <property type="match status" value="1"/>
</dbReference>
<evidence type="ECO:0000256" key="1">
    <source>
        <dbReference type="SAM" id="MobiDB-lite"/>
    </source>
</evidence>
<name>A0A4S8L5R0_DENBC</name>
<dbReference type="Gene3D" id="1.10.510.10">
    <property type="entry name" value="Transferase(Phosphotransferase) domain 1"/>
    <property type="match status" value="1"/>
</dbReference>
<feature type="compositionally biased region" description="Low complexity" evidence="1">
    <location>
        <begin position="510"/>
        <end position="522"/>
    </location>
</feature>
<dbReference type="InterPro" id="IPR000719">
    <property type="entry name" value="Prot_kinase_dom"/>
</dbReference>
<dbReference type="InterPro" id="IPR011009">
    <property type="entry name" value="Kinase-like_dom_sf"/>
</dbReference>
<dbReference type="AlphaFoldDB" id="A0A4S8L5R0"/>
<feature type="compositionally biased region" description="Basic and acidic residues" evidence="1">
    <location>
        <begin position="490"/>
        <end position="509"/>
    </location>
</feature>